<comment type="similarity">
    <text evidence="1">Belongs to the ABC transporter superfamily.</text>
</comment>
<dbReference type="InterPro" id="IPR027417">
    <property type="entry name" value="P-loop_NTPase"/>
</dbReference>
<dbReference type="GeneID" id="75150593"/>
<evidence type="ECO:0000256" key="1">
    <source>
        <dbReference type="ARBA" id="ARBA00005417"/>
    </source>
</evidence>
<dbReference type="GO" id="GO:0016887">
    <property type="term" value="F:ATP hydrolysis activity"/>
    <property type="evidence" value="ECO:0007669"/>
    <property type="project" value="InterPro"/>
</dbReference>
<evidence type="ECO:0000256" key="2">
    <source>
        <dbReference type="ARBA" id="ARBA00022448"/>
    </source>
</evidence>
<protein>
    <submittedName>
        <fullName evidence="6">ABC transporter ATP-binding protein</fullName>
    </submittedName>
</protein>
<evidence type="ECO:0000256" key="4">
    <source>
        <dbReference type="ARBA" id="ARBA00022840"/>
    </source>
</evidence>
<dbReference type="SMART" id="SM00382">
    <property type="entry name" value="AAA"/>
    <property type="match status" value="1"/>
</dbReference>
<dbReference type="Gene3D" id="3.40.50.300">
    <property type="entry name" value="P-loop containing nucleotide triphosphate hydrolases"/>
    <property type="match status" value="1"/>
</dbReference>
<dbReference type="EMBL" id="CP096142">
    <property type="protein sequence ID" value="UXA66301.1"/>
    <property type="molecule type" value="Genomic_DNA"/>
</dbReference>
<gene>
    <name evidence="6" type="ORF">M0D43_04530</name>
</gene>
<evidence type="ECO:0000313" key="6">
    <source>
        <dbReference type="EMBL" id="UXA66301.1"/>
    </source>
</evidence>
<dbReference type="RefSeq" id="WP_252163714.1">
    <property type="nucleotide sequence ID" value="NZ_CP094827.1"/>
</dbReference>
<proteinExistence type="inferred from homology"/>
<dbReference type="PROSITE" id="PS00211">
    <property type="entry name" value="ABC_TRANSPORTER_1"/>
    <property type="match status" value="1"/>
</dbReference>
<dbReference type="SUPFAM" id="SSF52540">
    <property type="entry name" value="P-loop containing nucleoside triphosphate hydrolases"/>
    <property type="match status" value="1"/>
</dbReference>
<evidence type="ECO:0000256" key="3">
    <source>
        <dbReference type="ARBA" id="ARBA00022741"/>
    </source>
</evidence>
<dbReference type="Proteomes" id="UP001058381">
    <property type="component" value="Chromosome"/>
</dbReference>
<reference evidence="6" key="1">
    <citation type="submission" date="2022-04" db="EMBL/GenBank/DDBJ databases">
        <title>Xanthomonas prunicola pv. tritici, a pathogen causing a previously unreported foliar disease of wheat.</title>
        <authorList>
            <person name="Clavijo F."/>
            <person name="Curland R.D."/>
            <person name="Dill-Macky R."/>
            <person name="Pereyra S."/>
            <person name="Roman-Reyna V."/>
            <person name="Siri M.I."/>
        </authorList>
    </citation>
    <scope>NUCLEOTIDE SEQUENCE</scope>
    <source>
        <strain evidence="6">CIX249</strain>
    </source>
</reference>
<evidence type="ECO:0000259" key="5">
    <source>
        <dbReference type="PROSITE" id="PS50893"/>
    </source>
</evidence>
<dbReference type="Pfam" id="PF00005">
    <property type="entry name" value="ABC_tran"/>
    <property type="match status" value="1"/>
</dbReference>
<dbReference type="AlphaFoldDB" id="A0A9Q9J579"/>
<keyword evidence="2" id="KW-0813">Transport</keyword>
<dbReference type="InterPro" id="IPR017871">
    <property type="entry name" value="ABC_transporter-like_CS"/>
</dbReference>
<keyword evidence="4 6" id="KW-0067">ATP-binding</keyword>
<feature type="domain" description="ABC transporter" evidence="5">
    <location>
        <begin position="2"/>
        <end position="227"/>
    </location>
</feature>
<organism evidence="6 7">
    <name type="scientific">Xanthomonas prunicola</name>
    <dbReference type="NCBI Taxonomy" id="2053930"/>
    <lineage>
        <taxon>Bacteria</taxon>
        <taxon>Pseudomonadati</taxon>
        <taxon>Pseudomonadota</taxon>
        <taxon>Gammaproteobacteria</taxon>
        <taxon>Lysobacterales</taxon>
        <taxon>Lysobacteraceae</taxon>
        <taxon>Xanthomonas</taxon>
    </lineage>
</organism>
<accession>A0A9Q9J579</accession>
<dbReference type="GO" id="GO:0005524">
    <property type="term" value="F:ATP binding"/>
    <property type="evidence" value="ECO:0007669"/>
    <property type="project" value="UniProtKB-KW"/>
</dbReference>
<dbReference type="PANTHER" id="PTHR42734">
    <property type="entry name" value="METAL TRANSPORT SYSTEM ATP-BINDING PROTEIN TM_0124-RELATED"/>
    <property type="match status" value="1"/>
</dbReference>
<dbReference type="InterPro" id="IPR003439">
    <property type="entry name" value="ABC_transporter-like_ATP-bd"/>
</dbReference>
<dbReference type="InterPro" id="IPR003593">
    <property type="entry name" value="AAA+_ATPase"/>
</dbReference>
<evidence type="ECO:0000313" key="7">
    <source>
        <dbReference type="Proteomes" id="UP001058381"/>
    </source>
</evidence>
<dbReference type="CDD" id="cd03235">
    <property type="entry name" value="ABC_Metallic_Cations"/>
    <property type="match status" value="1"/>
</dbReference>
<dbReference type="PROSITE" id="PS50893">
    <property type="entry name" value="ABC_TRANSPORTER_2"/>
    <property type="match status" value="1"/>
</dbReference>
<name>A0A9Q9J579_9XANT</name>
<dbReference type="InterPro" id="IPR050153">
    <property type="entry name" value="Metal_Ion_Import_ABC"/>
</dbReference>
<keyword evidence="3" id="KW-0547">Nucleotide-binding</keyword>
<dbReference type="PANTHER" id="PTHR42734:SF5">
    <property type="entry name" value="IRON TRANSPORT SYSTEM ATP-BINDING PROTEIN HI_0361-RELATED"/>
    <property type="match status" value="1"/>
</dbReference>
<sequence>MLAFHALRLGYGTEVTLHDLHTRLARGSLTALVGPNGAGKTTLMRAIAGDLTPLGGRIECAARRVSWLPQRTALNTQFPIDVRGFVAMGLWHRIGALRGLTSADAAQSDQALSALGLGALGGQPIGTLSGGQLQRALFARLLLQDADLILLDEPFTAIDHHTTIDLLALVRRWHHEGRTVLAVLHDLEMVRGYFPETLLIAGRQIAHGPTATALSVQTLQQARTAADALTASLAPAAQARTHGNML</sequence>